<keyword evidence="2" id="KW-0410">Iron transport</keyword>
<evidence type="ECO:0000256" key="1">
    <source>
        <dbReference type="ARBA" id="ARBA00008183"/>
    </source>
</evidence>
<dbReference type="RefSeq" id="XP_011397114.1">
    <property type="nucleotide sequence ID" value="XM_011398812.1"/>
</dbReference>
<keyword evidence="6" id="KW-1185">Reference proteome</keyword>
<dbReference type="GO" id="GO:0005737">
    <property type="term" value="C:cytoplasm"/>
    <property type="evidence" value="ECO:0007669"/>
    <property type="project" value="UniProtKB-ARBA"/>
</dbReference>
<evidence type="ECO:0000256" key="3">
    <source>
        <dbReference type="ARBA" id="ARBA00023004"/>
    </source>
</evidence>
<gene>
    <name evidence="5" type="ORF">APUTEX25_002403</name>
    <name evidence="4" type="ORF">F751_5069</name>
</gene>
<comment type="similarity">
    <text evidence="1">Belongs to the frataxin family.</text>
</comment>
<dbReference type="EMBL" id="QOKY01000151">
    <property type="protein sequence ID" value="RMZ56213.1"/>
    <property type="molecule type" value="Genomic_DNA"/>
</dbReference>
<dbReference type="PROSITE" id="PS50810">
    <property type="entry name" value="FRATAXIN_2"/>
    <property type="match status" value="1"/>
</dbReference>
<reference evidence="7" key="2">
    <citation type="journal article" date="2018" name="Algal Res.">
        <title>Characterization of plant carbon substrate utilization by Auxenochlorella protothecoides.</title>
        <authorList>
            <person name="Vogler B.W."/>
            <person name="Starkenburg S.R."/>
            <person name="Sudasinghe N."/>
            <person name="Schambach J.Y."/>
            <person name="Rollin J.A."/>
            <person name="Pattathil S."/>
            <person name="Barry A.N."/>
        </authorList>
    </citation>
    <scope>NUCLEOTIDE SEQUENCE [LARGE SCALE GENOMIC DNA]</scope>
    <source>
        <strain evidence="7">UTEX 25</strain>
    </source>
</reference>
<dbReference type="Pfam" id="PF01491">
    <property type="entry name" value="Frataxin_Cyay"/>
    <property type="match status" value="1"/>
</dbReference>
<dbReference type="GO" id="GO:0016226">
    <property type="term" value="P:iron-sulfur cluster assembly"/>
    <property type="evidence" value="ECO:0007669"/>
    <property type="project" value="InterPro"/>
</dbReference>
<dbReference type="SUPFAM" id="SSF55387">
    <property type="entry name" value="Frataxin/Nqo15-like"/>
    <property type="match status" value="1"/>
</dbReference>
<organism evidence="4 6">
    <name type="scientific">Auxenochlorella protothecoides</name>
    <name type="common">Green microalga</name>
    <name type="synonym">Chlorella protothecoides</name>
    <dbReference type="NCBI Taxonomy" id="3075"/>
    <lineage>
        <taxon>Eukaryota</taxon>
        <taxon>Viridiplantae</taxon>
        <taxon>Chlorophyta</taxon>
        <taxon>core chlorophytes</taxon>
        <taxon>Trebouxiophyceae</taxon>
        <taxon>Chlorellales</taxon>
        <taxon>Chlorellaceae</taxon>
        <taxon>Auxenochlorella</taxon>
    </lineage>
</organism>
<reference evidence="5" key="4">
    <citation type="submission" date="2018-11" db="EMBL/GenBank/DDBJ databases">
        <title>Characterization of plant carbon substrate utilization by Auxenochlorella protothecoides.</title>
        <authorList>
            <person name="Vogler B.W."/>
            <person name="Starkenburg S.R."/>
            <person name="Sudasinghe N."/>
            <person name="Schambach J.Y."/>
            <person name="Rollin J.A."/>
            <person name="Pattathil S."/>
            <person name="Barry A.N."/>
        </authorList>
    </citation>
    <scope>NUCLEOTIDE SEQUENCE [LARGE SCALE GENOMIC DNA]</scope>
    <source>
        <strain evidence="5">UTEX 25</strain>
    </source>
</reference>
<dbReference type="GO" id="GO:0006826">
    <property type="term" value="P:iron ion transport"/>
    <property type="evidence" value="ECO:0007669"/>
    <property type="project" value="UniProtKB-KW"/>
</dbReference>
<dbReference type="AlphaFoldDB" id="A0A087SES3"/>
<dbReference type="Proteomes" id="UP000279271">
    <property type="component" value="Unassembled WGS sequence"/>
</dbReference>
<accession>A0A087SES3</accession>
<evidence type="ECO:0000313" key="6">
    <source>
        <dbReference type="Proteomes" id="UP000028924"/>
    </source>
</evidence>
<dbReference type="InterPro" id="IPR036524">
    <property type="entry name" value="Frataxin/CyaY_sf"/>
</dbReference>
<proteinExistence type="inferred from homology"/>
<evidence type="ECO:0000313" key="7">
    <source>
        <dbReference type="Proteomes" id="UP000279271"/>
    </source>
</evidence>
<dbReference type="KEGG" id="apro:F751_5069"/>
<keyword evidence="3" id="KW-0408">Iron</keyword>
<keyword evidence="2" id="KW-0813">Transport</keyword>
<dbReference type="GO" id="GO:0008199">
    <property type="term" value="F:ferric iron binding"/>
    <property type="evidence" value="ECO:0007669"/>
    <property type="project" value="InterPro"/>
</dbReference>
<dbReference type="Gene3D" id="3.30.920.10">
    <property type="entry name" value="Frataxin/CyaY"/>
    <property type="match status" value="1"/>
</dbReference>
<dbReference type="InterPro" id="IPR002908">
    <property type="entry name" value="Frataxin/CyaY"/>
</dbReference>
<dbReference type="Proteomes" id="UP000028924">
    <property type="component" value="Unassembled WGS sequence"/>
</dbReference>
<keyword evidence="2" id="KW-0406">Ion transport</keyword>
<dbReference type="EMBL" id="KL662106">
    <property type="protein sequence ID" value="KFM24227.1"/>
    <property type="molecule type" value="Genomic_DNA"/>
</dbReference>
<name>A0A087SES3_AUXPR</name>
<evidence type="ECO:0000313" key="5">
    <source>
        <dbReference type="EMBL" id="RMZ56213.1"/>
    </source>
</evidence>
<reference evidence="5" key="3">
    <citation type="submission" date="2018-10" db="EMBL/GenBank/DDBJ databases">
        <authorList>
            <person name="Hovde B."/>
            <person name="Zhang X."/>
        </authorList>
    </citation>
    <scope>NUCLEOTIDE SEQUENCE [LARGE SCALE GENOMIC DNA]</scope>
    <source>
        <strain evidence="5">UTEX 25</strain>
    </source>
</reference>
<dbReference type="GeneID" id="23616460"/>
<reference evidence="4 6" key="1">
    <citation type="journal article" date="2014" name="BMC Genomics">
        <title>Oil accumulation mechanisms of the oleaginous microalga Chlorella protothecoides revealed through its genome, transcriptomes, and proteomes.</title>
        <authorList>
            <person name="Gao C."/>
            <person name="Wang Y."/>
            <person name="Shen Y."/>
            <person name="Yan D."/>
            <person name="He X."/>
            <person name="Dai J."/>
            <person name="Wu Q."/>
        </authorList>
    </citation>
    <scope>NUCLEOTIDE SEQUENCE [LARGE SCALE GENOMIC DNA]</scope>
    <source>
        <strain evidence="4 6">0710</strain>
    </source>
</reference>
<evidence type="ECO:0000256" key="2">
    <source>
        <dbReference type="ARBA" id="ARBA00022496"/>
    </source>
</evidence>
<evidence type="ECO:0000313" key="4">
    <source>
        <dbReference type="EMBL" id="KFM24227.1"/>
    </source>
</evidence>
<sequence>MEDHNFDSVADRTLNHIAHRLKHIFSQNPGFSTSLKDDILAVSMADGGHLVISKQAGKNSLKVDTKFTDLCEPAHPQDVVHFKLDDHGRWISGKEELICYLEDGFSRYLQASQSVMLVDLEEETDH</sequence>
<protein>
    <submittedName>
        <fullName evidence="4">Uncharacterized protein</fullName>
    </submittedName>
</protein>